<proteinExistence type="inferred from homology"/>
<feature type="region of interest" description="Disordered" evidence="12">
    <location>
        <begin position="344"/>
        <end position="391"/>
    </location>
</feature>
<dbReference type="Pfam" id="PF00270">
    <property type="entry name" value="DEAD"/>
    <property type="match status" value="1"/>
</dbReference>
<comment type="function">
    <text evidence="10">ATP-dependent RNA helicase required for 60S ribosomal subunit synthesis. Involved in efficient pre-rRNA processing, predominantly at site A3, which is necessary for the normal formation of 25S and 5.8S rRNAs.</text>
</comment>
<feature type="compositionally biased region" description="Basic and acidic residues" evidence="12">
    <location>
        <begin position="344"/>
        <end position="354"/>
    </location>
</feature>
<evidence type="ECO:0000256" key="4">
    <source>
        <dbReference type="ARBA" id="ARBA00022552"/>
    </source>
</evidence>
<keyword evidence="15" id="KW-1185">Reference proteome</keyword>
<evidence type="ECO:0000256" key="2">
    <source>
        <dbReference type="ARBA" id="ARBA00009334"/>
    </source>
</evidence>
<keyword evidence="5 11" id="KW-0547">Nucleotide-binding</keyword>
<dbReference type="CDD" id="cd00268">
    <property type="entry name" value="DEADc"/>
    <property type="match status" value="1"/>
</dbReference>
<keyword evidence="4" id="KW-0698">rRNA processing</keyword>
<dbReference type="EMBL" id="CAXAMN010002658">
    <property type="protein sequence ID" value="CAK9000627.1"/>
    <property type="molecule type" value="Genomic_DNA"/>
</dbReference>
<sequence>MGRGKKKDSRRKAPLGQGRSARSERKKKKRAQQELQAQLGHLHLAKKKKLQQAGIATDKSTGFAKSLTGSALKEENLPPIKRIFWLGSRPEGEPDEALKMTRKSLGIKVRGSPVPAPVESFFTDSLPSAFSLFFRGVRGRKCSKPTPIQMQVWPAALCGLDVMGIAPTGSGKTLAYLLPAVVHLAGQSEKENLSPAALVLLPTRELASQVSDQFNGKGGLRQVLNVRCAAIYGGVGKDVQVDQILTGGCPEVVSATPGRLLDLLGLAALSLDSVSFLVLDEADKMLQLGFEEQLDAVAKAVRRDRQCLLFSATFPERLRQAAERWMTSTEKVVIRVGSVSIGAPERERGSKMEENAAEDAPRSTAAPASAGATLDAGADGEDRARHHNSSTLTVSGTIRQLVHVCAEHKKNRKLVRFLDQIRHEEKEEGVRQRALVIIFCNKIQKLKTVASFLR</sequence>
<dbReference type="InterPro" id="IPR000629">
    <property type="entry name" value="RNA-helicase_DEAD-box_CS"/>
</dbReference>
<keyword evidence="3" id="KW-0690">Ribosome biogenesis</keyword>
<dbReference type="InterPro" id="IPR027417">
    <property type="entry name" value="P-loop_NTPase"/>
</dbReference>
<dbReference type="SUPFAM" id="SSF52540">
    <property type="entry name" value="P-loop containing nucleoside triphosphate hydrolases"/>
    <property type="match status" value="1"/>
</dbReference>
<dbReference type="InterPro" id="IPR014001">
    <property type="entry name" value="Helicase_ATP-bd"/>
</dbReference>
<dbReference type="Proteomes" id="UP001642484">
    <property type="component" value="Unassembled WGS sequence"/>
</dbReference>
<evidence type="ECO:0000256" key="3">
    <source>
        <dbReference type="ARBA" id="ARBA00022517"/>
    </source>
</evidence>
<evidence type="ECO:0000256" key="7">
    <source>
        <dbReference type="ARBA" id="ARBA00022806"/>
    </source>
</evidence>
<keyword evidence="9" id="KW-0539">Nucleus</keyword>
<evidence type="ECO:0000256" key="12">
    <source>
        <dbReference type="SAM" id="MobiDB-lite"/>
    </source>
</evidence>
<dbReference type="PANTHER" id="PTHR47958">
    <property type="entry name" value="ATP-DEPENDENT RNA HELICASE DBP3"/>
    <property type="match status" value="1"/>
</dbReference>
<protein>
    <recommendedName>
        <fullName evidence="13">Helicase ATP-binding domain-containing protein</fullName>
    </recommendedName>
</protein>
<dbReference type="PROSITE" id="PS00039">
    <property type="entry name" value="DEAD_ATP_HELICASE"/>
    <property type="match status" value="1"/>
</dbReference>
<name>A0ABP0IGM5_9DINO</name>
<gene>
    <name evidence="14" type="ORF">CCMP2556_LOCUS6138</name>
</gene>
<organism evidence="14 15">
    <name type="scientific">Durusdinium trenchii</name>
    <dbReference type="NCBI Taxonomy" id="1381693"/>
    <lineage>
        <taxon>Eukaryota</taxon>
        <taxon>Sar</taxon>
        <taxon>Alveolata</taxon>
        <taxon>Dinophyceae</taxon>
        <taxon>Suessiales</taxon>
        <taxon>Symbiodiniaceae</taxon>
        <taxon>Durusdinium</taxon>
    </lineage>
</organism>
<reference evidence="14 15" key="1">
    <citation type="submission" date="2024-02" db="EMBL/GenBank/DDBJ databases">
        <authorList>
            <person name="Chen Y."/>
            <person name="Shah S."/>
            <person name="Dougan E. K."/>
            <person name="Thang M."/>
            <person name="Chan C."/>
        </authorList>
    </citation>
    <scope>NUCLEOTIDE SEQUENCE [LARGE SCALE GENOMIC DNA]</scope>
</reference>
<evidence type="ECO:0000256" key="11">
    <source>
        <dbReference type="RuleBase" id="RU000492"/>
    </source>
</evidence>
<feature type="region of interest" description="Disordered" evidence="12">
    <location>
        <begin position="1"/>
        <end position="34"/>
    </location>
</feature>
<comment type="similarity">
    <text evidence="2">Belongs to the DEAD box helicase family. DDX5/DBP2 subfamily.</text>
</comment>
<evidence type="ECO:0000313" key="14">
    <source>
        <dbReference type="EMBL" id="CAK9000627.1"/>
    </source>
</evidence>
<dbReference type="InterPro" id="IPR044742">
    <property type="entry name" value="DEAD/DEAH_RhlB"/>
</dbReference>
<dbReference type="GO" id="GO:0004386">
    <property type="term" value="F:helicase activity"/>
    <property type="evidence" value="ECO:0007669"/>
    <property type="project" value="UniProtKB-KW"/>
</dbReference>
<dbReference type="Gene3D" id="3.40.50.300">
    <property type="entry name" value="P-loop containing nucleotide triphosphate hydrolases"/>
    <property type="match status" value="1"/>
</dbReference>
<feature type="compositionally biased region" description="Basic residues" evidence="12">
    <location>
        <begin position="1"/>
        <end position="13"/>
    </location>
</feature>
<keyword evidence="7 11" id="KW-0347">Helicase</keyword>
<evidence type="ECO:0000256" key="1">
    <source>
        <dbReference type="ARBA" id="ARBA00004604"/>
    </source>
</evidence>
<evidence type="ECO:0000256" key="8">
    <source>
        <dbReference type="ARBA" id="ARBA00022840"/>
    </source>
</evidence>
<evidence type="ECO:0000259" key="13">
    <source>
        <dbReference type="PROSITE" id="PS51192"/>
    </source>
</evidence>
<evidence type="ECO:0000256" key="9">
    <source>
        <dbReference type="ARBA" id="ARBA00023242"/>
    </source>
</evidence>
<evidence type="ECO:0000256" key="10">
    <source>
        <dbReference type="ARBA" id="ARBA00037449"/>
    </source>
</evidence>
<feature type="non-terminal residue" evidence="14">
    <location>
        <position position="454"/>
    </location>
</feature>
<dbReference type="InterPro" id="IPR011545">
    <property type="entry name" value="DEAD/DEAH_box_helicase_dom"/>
</dbReference>
<keyword evidence="6 11" id="KW-0378">Hydrolase</keyword>
<comment type="caution">
    <text evidence="14">The sequence shown here is derived from an EMBL/GenBank/DDBJ whole genome shotgun (WGS) entry which is preliminary data.</text>
</comment>
<evidence type="ECO:0000256" key="5">
    <source>
        <dbReference type="ARBA" id="ARBA00022741"/>
    </source>
</evidence>
<evidence type="ECO:0000256" key="6">
    <source>
        <dbReference type="ARBA" id="ARBA00022801"/>
    </source>
</evidence>
<keyword evidence="8 11" id="KW-0067">ATP-binding</keyword>
<evidence type="ECO:0000313" key="15">
    <source>
        <dbReference type="Proteomes" id="UP001642484"/>
    </source>
</evidence>
<feature type="domain" description="Helicase ATP-binding" evidence="13">
    <location>
        <begin position="153"/>
        <end position="332"/>
    </location>
</feature>
<comment type="subcellular location">
    <subcellularLocation>
        <location evidence="1">Nucleus</location>
        <location evidence="1">Nucleolus</location>
    </subcellularLocation>
</comment>
<accession>A0ABP0IGM5</accession>
<dbReference type="SMART" id="SM00487">
    <property type="entry name" value="DEXDc"/>
    <property type="match status" value="1"/>
</dbReference>
<dbReference type="PROSITE" id="PS51192">
    <property type="entry name" value="HELICASE_ATP_BIND_1"/>
    <property type="match status" value="1"/>
</dbReference>